<proteinExistence type="inferred from homology"/>
<dbReference type="Pfam" id="PF01420">
    <property type="entry name" value="Methylase_S"/>
    <property type="match status" value="2"/>
</dbReference>
<dbReference type="InterPro" id="IPR044946">
    <property type="entry name" value="Restrct_endonuc_typeI_TRD_sf"/>
</dbReference>
<dbReference type="InterPro" id="IPR000055">
    <property type="entry name" value="Restrct_endonuc_typeI_TRD"/>
</dbReference>
<evidence type="ECO:0000313" key="6">
    <source>
        <dbReference type="EMBL" id="GFH41759.1"/>
    </source>
</evidence>
<evidence type="ECO:0000256" key="3">
    <source>
        <dbReference type="ARBA" id="ARBA00023125"/>
    </source>
</evidence>
<feature type="coiled-coil region" evidence="4">
    <location>
        <begin position="366"/>
        <end position="393"/>
    </location>
</feature>
<evidence type="ECO:0000256" key="4">
    <source>
        <dbReference type="SAM" id="Coils"/>
    </source>
</evidence>
<dbReference type="PANTHER" id="PTHR30408:SF12">
    <property type="entry name" value="TYPE I RESTRICTION ENZYME MJAVIII SPECIFICITY SUBUNIT"/>
    <property type="match status" value="1"/>
</dbReference>
<keyword evidence="7" id="KW-1185">Reference proteome</keyword>
<evidence type="ECO:0000256" key="1">
    <source>
        <dbReference type="ARBA" id="ARBA00010923"/>
    </source>
</evidence>
<dbReference type="RefSeq" id="WP_172207474.1">
    <property type="nucleotide sequence ID" value="NZ_BLLI01000005.1"/>
</dbReference>
<dbReference type="SUPFAM" id="SSF116734">
    <property type="entry name" value="DNA methylase specificity domain"/>
    <property type="match status" value="2"/>
</dbReference>
<reference evidence="6 7" key="1">
    <citation type="submission" date="2020-02" db="EMBL/GenBank/DDBJ databases">
        <title>Draft genome sequence of Lactococcus sp. Hs30E4-3.</title>
        <authorList>
            <person name="Noda S."/>
            <person name="Yuki M."/>
            <person name="Ohkuma M."/>
        </authorList>
    </citation>
    <scope>NUCLEOTIDE SEQUENCE [LARGE SCALE GENOMIC DNA]</scope>
    <source>
        <strain evidence="6 7">Hs30E4-3</strain>
    </source>
</reference>
<keyword evidence="2" id="KW-0680">Restriction system</keyword>
<dbReference type="PANTHER" id="PTHR30408">
    <property type="entry name" value="TYPE-1 RESTRICTION ENZYME ECOKI SPECIFICITY PROTEIN"/>
    <property type="match status" value="1"/>
</dbReference>
<evidence type="ECO:0000256" key="2">
    <source>
        <dbReference type="ARBA" id="ARBA00022747"/>
    </source>
</evidence>
<dbReference type="AlphaFoldDB" id="A0A6A0B8N1"/>
<dbReference type="GO" id="GO:0009307">
    <property type="term" value="P:DNA restriction-modification system"/>
    <property type="evidence" value="ECO:0007669"/>
    <property type="project" value="UniProtKB-KW"/>
</dbReference>
<dbReference type="Gene3D" id="3.90.220.20">
    <property type="entry name" value="DNA methylase specificity domains"/>
    <property type="match status" value="2"/>
</dbReference>
<dbReference type="EMBL" id="BLLI01000005">
    <property type="protein sequence ID" value="GFH41759.1"/>
    <property type="molecule type" value="Genomic_DNA"/>
</dbReference>
<keyword evidence="3" id="KW-0238">DNA-binding</keyword>
<evidence type="ECO:0000259" key="5">
    <source>
        <dbReference type="Pfam" id="PF01420"/>
    </source>
</evidence>
<sequence length="396" mass="45100">MEEKKKIPEIRFKEFNGENATAWEQRKLGEFVDVTTGKLDANAMVEDGKFDFYTSGIKKYRIDIPAFEGPAITIAGNGATVGYMHLADGKFNAYQRTYVLTGFRADRSFLYSEIGNRLPRKISEEARTGNIPYIVMDMLTELDINIPLNIDEQKRVGVFFADLDNLIALHQRKYEKTVNIKKAMLEKMFPKKGEKFPEVRFDGFTDAWEQRKLGDHSNILAGGTPSTQKPEYWEPKEIPWMSSGEVNKKRLTGTNDMISKVGLDNSSARWVKENSILIALAGQGKTRGIVAVNEVQLTTNQSIAAIEPDETLYYEFVFQNLGNRYDELRMSSSGDGTRGGLNKKILSDLKIKTPSYEEQTKIGIFFKQLDNLITLHQRELDKLKNIKKAMLEKMFI</sequence>
<accession>A0A6A0B8N1</accession>
<name>A0A6A0B8N1_9LACT</name>
<protein>
    <submittedName>
        <fullName evidence="6">HsdS specificity protein of type I restriction-modification system</fullName>
    </submittedName>
</protein>
<feature type="domain" description="Type I restriction modification DNA specificity" evidence="5">
    <location>
        <begin position="207"/>
        <end position="384"/>
    </location>
</feature>
<dbReference type="Proteomes" id="UP000480303">
    <property type="component" value="Unassembled WGS sequence"/>
</dbReference>
<organism evidence="6 7">
    <name type="scientific">Pseudolactococcus hodotermopsidis</name>
    <dbReference type="NCBI Taxonomy" id="2709157"/>
    <lineage>
        <taxon>Bacteria</taxon>
        <taxon>Bacillati</taxon>
        <taxon>Bacillota</taxon>
        <taxon>Bacilli</taxon>
        <taxon>Lactobacillales</taxon>
        <taxon>Streptococcaceae</taxon>
        <taxon>Pseudolactococcus</taxon>
    </lineage>
</organism>
<dbReference type="CDD" id="cd17294">
    <property type="entry name" value="RMtype1_S_MmaC7ORF19P_TRD1-CR1_like"/>
    <property type="match status" value="1"/>
</dbReference>
<dbReference type="InterPro" id="IPR052021">
    <property type="entry name" value="Type-I_RS_S_subunit"/>
</dbReference>
<keyword evidence="4" id="KW-0175">Coiled coil</keyword>
<feature type="domain" description="Type I restriction modification DNA specificity" evidence="5">
    <location>
        <begin position="23"/>
        <end position="175"/>
    </location>
</feature>
<gene>
    <name evidence="6" type="primary">hsdS</name>
    <name evidence="6" type="ORF">Hs30E_03100</name>
</gene>
<dbReference type="GO" id="GO:0003677">
    <property type="term" value="F:DNA binding"/>
    <property type="evidence" value="ECO:0007669"/>
    <property type="project" value="UniProtKB-KW"/>
</dbReference>
<evidence type="ECO:0000313" key="7">
    <source>
        <dbReference type="Proteomes" id="UP000480303"/>
    </source>
</evidence>
<comment type="caution">
    <text evidence="6">The sequence shown here is derived from an EMBL/GenBank/DDBJ whole genome shotgun (WGS) entry which is preliminary data.</text>
</comment>
<dbReference type="Gene3D" id="1.10.287.1120">
    <property type="entry name" value="Bipartite methylase S protein"/>
    <property type="match status" value="2"/>
</dbReference>
<comment type="similarity">
    <text evidence="1">Belongs to the type-I restriction system S methylase family.</text>
</comment>